<gene>
    <name evidence="2" type="ORF">DLM65_01310</name>
</gene>
<reference evidence="2 3" key="1">
    <citation type="journal article" date="2017" name="Nature">
        <title>Atmospheric trace gases support primary production in Antarctic desert surface soil.</title>
        <authorList>
            <person name="Ji M."/>
            <person name="Greening C."/>
            <person name="Vanwonterghem I."/>
            <person name="Carere C.R."/>
            <person name="Bay S.K."/>
            <person name="Steen J.A."/>
            <person name="Montgomery K."/>
            <person name="Lines T."/>
            <person name="Beardall J."/>
            <person name="van Dorst J."/>
            <person name="Snape I."/>
            <person name="Stott M.B."/>
            <person name="Hugenholtz P."/>
            <person name="Ferrari B.C."/>
        </authorList>
    </citation>
    <scope>NUCLEOTIDE SEQUENCE [LARGE SCALE GENOMIC DNA]</scope>
    <source>
        <strain evidence="2">RRmetagenome_bin12</strain>
    </source>
</reference>
<evidence type="ECO:0000313" key="2">
    <source>
        <dbReference type="EMBL" id="PZR83665.1"/>
    </source>
</evidence>
<dbReference type="EMBL" id="QHBU01000028">
    <property type="protein sequence ID" value="PZR83665.1"/>
    <property type="molecule type" value="Genomic_DNA"/>
</dbReference>
<sequence>MTPDEIKSAITGWSNQGTGLQLVEDRSEPGADFVLGLRSAAHGSAGTVPVEVRLDQGGDRLTVTSRSTSAAASSEIRALLDSRPASVHGDTSSDGTVITSHVYTDGFSKHALTRAVDEVAKTRALVDGLADTAGAGRSVDSGLGTDTGTG</sequence>
<evidence type="ECO:0000313" key="3">
    <source>
        <dbReference type="Proteomes" id="UP000248724"/>
    </source>
</evidence>
<name>A0A2W5ZKT7_9BACT</name>
<dbReference type="Proteomes" id="UP000248724">
    <property type="component" value="Unassembled WGS sequence"/>
</dbReference>
<feature type="non-terminal residue" evidence="2">
    <location>
        <position position="150"/>
    </location>
</feature>
<comment type="caution">
    <text evidence="2">The sequence shown here is derived from an EMBL/GenBank/DDBJ whole genome shotgun (WGS) entry which is preliminary data.</text>
</comment>
<evidence type="ECO:0000256" key="1">
    <source>
        <dbReference type="SAM" id="MobiDB-lite"/>
    </source>
</evidence>
<organism evidence="2 3">
    <name type="scientific">Candidatus Aeolococcus gillhamiae</name>
    <dbReference type="NCBI Taxonomy" id="3127015"/>
    <lineage>
        <taxon>Bacteria</taxon>
        <taxon>Bacillati</taxon>
        <taxon>Candidatus Dormiibacterota</taxon>
        <taxon>Candidatus Dormibacteria</taxon>
        <taxon>Candidatus Aeolococcales</taxon>
        <taxon>Candidatus Aeolococcaceae</taxon>
        <taxon>Candidatus Aeolococcus</taxon>
    </lineage>
</organism>
<protein>
    <submittedName>
        <fullName evidence="2">Uncharacterized protein</fullName>
    </submittedName>
</protein>
<proteinExistence type="predicted"/>
<feature type="region of interest" description="Disordered" evidence="1">
    <location>
        <begin position="131"/>
        <end position="150"/>
    </location>
</feature>
<accession>A0A2W5ZKT7</accession>
<dbReference type="AlphaFoldDB" id="A0A2W5ZKT7"/>